<organism evidence="1 2">
    <name type="scientific">Candidatus Woesebacteria bacterium RIFCSPLOWO2_01_FULL_39_21</name>
    <dbReference type="NCBI Taxonomy" id="1802519"/>
    <lineage>
        <taxon>Bacteria</taxon>
        <taxon>Candidatus Woeseibacteriota</taxon>
    </lineage>
</organism>
<dbReference type="Proteomes" id="UP000177082">
    <property type="component" value="Unassembled WGS sequence"/>
</dbReference>
<comment type="caution">
    <text evidence="1">The sequence shown here is derived from an EMBL/GenBank/DDBJ whole genome shotgun (WGS) entry which is preliminary data.</text>
</comment>
<evidence type="ECO:0000313" key="2">
    <source>
        <dbReference type="Proteomes" id="UP000177082"/>
    </source>
</evidence>
<name>A0A1F8BKX1_9BACT</name>
<reference evidence="1 2" key="1">
    <citation type="journal article" date="2016" name="Nat. Commun.">
        <title>Thousands of microbial genomes shed light on interconnected biogeochemical processes in an aquifer system.</title>
        <authorList>
            <person name="Anantharaman K."/>
            <person name="Brown C.T."/>
            <person name="Hug L.A."/>
            <person name="Sharon I."/>
            <person name="Castelle C.J."/>
            <person name="Probst A.J."/>
            <person name="Thomas B.C."/>
            <person name="Singh A."/>
            <person name="Wilkins M.J."/>
            <person name="Karaoz U."/>
            <person name="Brodie E.L."/>
            <person name="Williams K.H."/>
            <person name="Hubbard S.S."/>
            <person name="Banfield J.F."/>
        </authorList>
    </citation>
    <scope>NUCLEOTIDE SEQUENCE [LARGE SCALE GENOMIC DNA]</scope>
</reference>
<gene>
    <name evidence="1" type="ORF">A2961_02910</name>
</gene>
<dbReference type="AlphaFoldDB" id="A0A1F8BKX1"/>
<proteinExistence type="predicted"/>
<protein>
    <submittedName>
        <fullName evidence="1">Uncharacterized protein</fullName>
    </submittedName>
</protein>
<dbReference type="STRING" id="1802519.A2961_02910"/>
<evidence type="ECO:0000313" key="1">
    <source>
        <dbReference type="EMBL" id="OGM64714.1"/>
    </source>
</evidence>
<dbReference type="EMBL" id="MGHF01000003">
    <property type="protein sequence ID" value="OGM64714.1"/>
    <property type="molecule type" value="Genomic_DNA"/>
</dbReference>
<accession>A0A1F8BKX1</accession>
<sequence>MSERAKAFDTKAYLRSPQGFAGGLASLALESGSFTPNYYELVVTSDGRVIDPNHGSIDVIDQLRWDSQLEIVESGVSVERRLAILNDPDGTLCVWVSPPGGPGEYNEGRLDVGYIRTLDDGTRFHEGYGIRLPFDGQECLLIGSRIGEFAQNSWPLESPEDLREKLFRIRTDAPWELLGDVIPLPQVWDEISSGMAKLEKEKAIRLVEEKIAPVVLPHIRRAVTEFDHLSAGALAERMMMREGYCLQDNGCGDLNTKLLQMNRILFISSTVEMSSDGRVLLTRVQVGSAEGSKYVKNCGKCGKRIEAVITKGYKCECGGVYEGC</sequence>